<dbReference type="AlphaFoldDB" id="L8WLL9"/>
<keyword evidence="2" id="KW-1185">Reference proteome</keyword>
<comment type="caution">
    <text evidence="1">The sequence shown here is derived from an EMBL/GenBank/DDBJ whole genome shotgun (WGS) entry which is preliminary data.</text>
</comment>
<name>L8WLL9_THACA</name>
<gene>
    <name evidence="1" type="ORF">AG1IA_06906</name>
</gene>
<protein>
    <submittedName>
        <fullName evidence="1">Uncharacterized protein</fullName>
    </submittedName>
</protein>
<proteinExistence type="predicted"/>
<reference evidence="1 2" key="1">
    <citation type="journal article" date="2013" name="Nat. Commun.">
        <title>The evolution and pathogenic mechanisms of the rice sheath blight pathogen.</title>
        <authorList>
            <person name="Zheng A."/>
            <person name="Lin R."/>
            <person name="Xu L."/>
            <person name="Qin P."/>
            <person name="Tang C."/>
            <person name="Ai P."/>
            <person name="Zhang D."/>
            <person name="Liu Y."/>
            <person name="Sun Z."/>
            <person name="Feng H."/>
            <person name="Wang Y."/>
            <person name="Chen Y."/>
            <person name="Liang X."/>
            <person name="Fu R."/>
            <person name="Li Q."/>
            <person name="Zhang J."/>
            <person name="Yu X."/>
            <person name="Xie Z."/>
            <person name="Ding L."/>
            <person name="Guan P."/>
            <person name="Tang J."/>
            <person name="Liang Y."/>
            <person name="Wang S."/>
            <person name="Deng Q."/>
            <person name="Li S."/>
            <person name="Zhu J."/>
            <person name="Wang L."/>
            <person name="Liu H."/>
            <person name="Li P."/>
        </authorList>
    </citation>
    <scope>NUCLEOTIDE SEQUENCE [LARGE SCALE GENOMIC DNA]</scope>
    <source>
        <strain evidence="2">AG-1 IA</strain>
    </source>
</reference>
<organism evidence="1 2">
    <name type="scientific">Thanatephorus cucumeris (strain AG1-IA)</name>
    <name type="common">Rice sheath blight fungus</name>
    <name type="synonym">Rhizoctonia solani</name>
    <dbReference type="NCBI Taxonomy" id="983506"/>
    <lineage>
        <taxon>Eukaryota</taxon>
        <taxon>Fungi</taxon>
        <taxon>Dikarya</taxon>
        <taxon>Basidiomycota</taxon>
        <taxon>Agaricomycotina</taxon>
        <taxon>Agaricomycetes</taxon>
        <taxon>Cantharellales</taxon>
        <taxon>Ceratobasidiaceae</taxon>
        <taxon>Rhizoctonia</taxon>
        <taxon>Rhizoctonia solani AG-1</taxon>
    </lineage>
</organism>
<evidence type="ECO:0000313" key="1">
    <source>
        <dbReference type="EMBL" id="ELU39066.1"/>
    </source>
</evidence>
<dbReference type="Proteomes" id="UP000011668">
    <property type="component" value="Unassembled WGS sequence"/>
</dbReference>
<evidence type="ECO:0000313" key="2">
    <source>
        <dbReference type="Proteomes" id="UP000011668"/>
    </source>
</evidence>
<accession>L8WLL9</accession>
<dbReference type="EMBL" id="AFRT01001941">
    <property type="protein sequence ID" value="ELU39066.1"/>
    <property type="molecule type" value="Genomic_DNA"/>
</dbReference>
<dbReference type="HOGENOM" id="CLU_2832939_0_0_1"/>
<sequence>MPPTPEENTTPRVSSDDQRMVCPCSSWSASTSHCARNSTTTGCEGSFFCSYWRWGEGVPALLRSVR</sequence>